<evidence type="ECO:0000313" key="4">
    <source>
        <dbReference type="Proteomes" id="UP001183794"/>
    </source>
</evidence>
<feature type="chain" id="PRO_5046314648" evidence="2">
    <location>
        <begin position="34"/>
        <end position="214"/>
    </location>
</feature>
<protein>
    <submittedName>
        <fullName evidence="3">Membrane protein YkoI</fullName>
    </submittedName>
</protein>
<evidence type="ECO:0000256" key="2">
    <source>
        <dbReference type="SAM" id="SignalP"/>
    </source>
</evidence>
<evidence type="ECO:0000313" key="3">
    <source>
        <dbReference type="EMBL" id="MDR7347450.1"/>
    </source>
</evidence>
<feature type="compositionally biased region" description="Low complexity" evidence="1">
    <location>
        <begin position="70"/>
        <end position="79"/>
    </location>
</feature>
<feature type="compositionally biased region" description="Acidic residues" evidence="1">
    <location>
        <begin position="59"/>
        <end position="69"/>
    </location>
</feature>
<dbReference type="Gene3D" id="3.10.450.40">
    <property type="match status" value="1"/>
</dbReference>
<organism evidence="3 4">
    <name type="scientific">Enteractinococcus fodinae</name>
    <dbReference type="NCBI Taxonomy" id="684663"/>
    <lineage>
        <taxon>Bacteria</taxon>
        <taxon>Bacillati</taxon>
        <taxon>Actinomycetota</taxon>
        <taxon>Actinomycetes</taxon>
        <taxon>Micrococcales</taxon>
        <taxon>Micrococcaceae</taxon>
    </lineage>
</organism>
<feature type="compositionally biased region" description="Acidic residues" evidence="1">
    <location>
        <begin position="41"/>
        <end position="50"/>
    </location>
</feature>
<keyword evidence="4" id="KW-1185">Reference proteome</keyword>
<dbReference type="EMBL" id="JAVDYJ010000001">
    <property type="protein sequence ID" value="MDR7347450.1"/>
    <property type="molecule type" value="Genomic_DNA"/>
</dbReference>
<reference evidence="3 4" key="1">
    <citation type="submission" date="2023-07" db="EMBL/GenBank/DDBJ databases">
        <title>Sequencing the genomes of 1000 actinobacteria strains.</title>
        <authorList>
            <person name="Klenk H.-P."/>
        </authorList>
    </citation>
    <scope>NUCLEOTIDE SEQUENCE [LARGE SCALE GENOMIC DNA]</scope>
    <source>
        <strain evidence="3 4">DSM 22966</strain>
    </source>
</reference>
<name>A0ABU2B1G8_9MICC</name>
<accession>A0ABU2B1G8</accession>
<comment type="caution">
    <text evidence="3">The sequence shown here is derived from an EMBL/GenBank/DDBJ whole genome shotgun (WGS) entry which is preliminary data.</text>
</comment>
<evidence type="ECO:0000256" key="1">
    <source>
        <dbReference type="SAM" id="MobiDB-lite"/>
    </source>
</evidence>
<sequence length="214" mass="22883">MLTNTNARQSRLFIGIAGAAALGLMTACTTDDAGEQQPPDQEVETVDPNETEQGATDGEQQDATDDAATAEETTPGDTTAEAEDVEPLGGDPVFDVVTAVEAEYADGFIVSIDRDDDDTAQYEVEIVVESELQELDVTAGGEITEDDSDTDDDKIAKAEQATVTVTAALNESFDAHPEATFEQIELDEDGDELRWEVELESAEGSDIDFELPAR</sequence>
<keyword evidence="2" id="KW-0732">Signal</keyword>
<feature type="signal peptide" evidence="2">
    <location>
        <begin position="1"/>
        <end position="33"/>
    </location>
</feature>
<gene>
    <name evidence="3" type="ORF">J2S62_001707</name>
</gene>
<proteinExistence type="predicted"/>
<dbReference type="RefSeq" id="WP_310173659.1">
    <property type="nucleotide sequence ID" value="NZ_BAABHE010000001.1"/>
</dbReference>
<dbReference type="Proteomes" id="UP001183794">
    <property type="component" value="Unassembled WGS sequence"/>
</dbReference>
<feature type="region of interest" description="Disordered" evidence="1">
    <location>
        <begin position="30"/>
        <end position="94"/>
    </location>
</feature>